<protein>
    <submittedName>
        <fullName evidence="1">Uncharacterized protein</fullName>
    </submittedName>
</protein>
<evidence type="ECO:0000313" key="1">
    <source>
        <dbReference type="EMBL" id="SVA12490.1"/>
    </source>
</evidence>
<proteinExistence type="predicted"/>
<accession>A0A381T8I5</accession>
<gene>
    <name evidence="1" type="ORF">METZ01_LOCUS65344</name>
</gene>
<dbReference type="AlphaFoldDB" id="A0A381T8I5"/>
<reference evidence="1" key="1">
    <citation type="submission" date="2018-05" db="EMBL/GenBank/DDBJ databases">
        <authorList>
            <person name="Lanie J.A."/>
            <person name="Ng W.-L."/>
            <person name="Kazmierczak K.M."/>
            <person name="Andrzejewski T.M."/>
            <person name="Davidsen T.M."/>
            <person name="Wayne K.J."/>
            <person name="Tettelin H."/>
            <person name="Glass J.I."/>
            <person name="Rusch D."/>
            <person name="Podicherti R."/>
            <person name="Tsui H.-C.T."/>
            <person name="Winkler M.E."/>
        </authorList>
    </citation>
    <scope>NUCLEOTIDE SEQUENCE</scope>
</reference>
<organism evidence="1">
    <name type="scientific">marine metagenome</name>
    <dbReference type="NCBI Taxonomy" id="408172"/>
    <lineage>
        <taxon>unclassified sequences</taxon>
        <taxon>metagenomes</taxon>
        <taxon>ecological metagenomes</taxon>
    </lineage>
</organism>
<name>A0A381T8I5_9ZZZZ</name>
<sequence>MFRSMINSKCSELSKKVILHIYENLDKFDKNYKWVTKSGGGYEKEFSRLLKWKFVNKRHWDCEFNDIKIELKKSKSNGIPVDEIRYAEEVLEINLDCMEDIITIFMEIYSNTSQKNGIRKIIIVRNEEIIKLLDLPYDYCMYLHKRKEHIGSGLVFTHRLKYSDLLKVADAYIIFE</sequence>
<dbReference type="EMBL" id="UINC01004190">
    <property type="protein sequence ID" value="SVA12490.1"/>
    <property type="molecule type" value="Genomic_DNA"/>
</dbReference>